<reference evidence="8 9" key="1">
    <citation type="submission" date="2016-03" db="EMBL/GenBank/DDBJ databases">
        <title>Whole genome sequencing of Grifola frondosa 9006-11.</title>
        <authorList>
            <person name="Min B."/>
            <person name="Park H."/>
            <person name="Kim J.-G."/>
            <person name="Cho H."/>
            <person name="Oh Y.-L."/>
            <person name="Kong W.-S."/>
            <person name="Choi I.-G."/>
        </authorList>
    </citation>
    <scope>NUCLEOTIDE SEQUENCE [LARGE SCALE GENOMIC DNA]</scope>
    <source>
        <strain evidence="8 9">9006-11</strain>
    </source>
</reference>
<dbReference type="GO" id="GO:0051213">
    <property type="term" value="F:dioxygenase activity"/>
    <property type="evidence" value="ECO:0007669"/>
    <property type="project" value="UniProtKB-KW"/>
</dbReference>
<dbReference type="OrthoDB" id="93019at2759"/>
<dbReference type="AlphaFoldDB" id="A0A1C7LUT3"/>
<dbReference type="InterPro" id="IPR003819">
    <property type="entry name" value="TauD/TfdA-like"/>
</dbReference>
<keyword evidence="6" id="KW-0408">Iron</keyword>
<sequence length="402" mass="45240">MALSSQSRAAAPSTSYNSHLEKYLNTASTERIPRVRYGHRNRISPSSASADVSRFADFGREVKGIDPGNLSSEHFKEIEHLLYKYGALLFRNVDLSPEQQYALTKAFDPTCENYGHGNNKTENTKNSILHPHLKTIPRVPQVQLIGSGKVYDHEGLAEATLKHPSHTTFHKTRVSEEDEALGFTRFYRWHMDAALYDLSPPKVTTLYGVSVPQGPRQRVRYDDGTGDELEVPLGTTAFVDGKTMFDILPPELKSLAVRSKVKYAPHPYVWMAPAHALSTGLGIESEGLEMSLNELPPWEESKIKTFPILWKNPVTKQLHFQVHPCGVLRGLLYKMQRPAIAPKLVYPHDWHEKDLMVFHNRGVLHSVVGAFTKEQVRAFHQCNLAASDDPVGPDAEDVKKWS</sequence>
<evidence type="ECO:0000256" key="5">
    <source>
        <dbReference type="ARBA" id="ARBA00023002"/>
    </source>
</evidence>
<keyword evidence="3" id="KW-0479">Metal-binding</keyword>
<evidence type="ECO:0000256" key="4">
    <source>
        <dbReference type="ARBA" id="ARBA00022964"/>
    </source>
</evidence>
<proteinExistence type="inferred from homology"/>
<evidence type="ECO:0000313" key="9">
    <source>
        <dbReference type="Proteomes" id="UP000092993"/>
    </source>
</evidence>
<keyword evidence="9" id="KW-1185">Reference proteome</keyword>
<comment type="caution">
    <text evidence="8">The sequence shown here is derived from an EMBL/GenBank/DDBJ whole genome shotgun (WGS) entry which is preliminary data.</text>
</comment>
<keyword evidence="5" id="KW-0560">Oxidoreductase</keyword>
<gene>
    <name evidence="8" type="ORF">A0H81_11536</name>
</gene>
<evidence type="ECO:0000259" key="7">
    <source>
        <dbReference type="Pfam" id="PF02668"/>
    </source>
</evidence>
<evidence type="ECO:0000256" key="3">
    <source>
        <dbReference type="ARBA" id="ARBA00022723"/>
    </source>
</evidence>
<keyword evidence="4" id="KW-0223">Dioxygenase</keyword>
<dbReference type="GO" id="GO:0046872">
    <property type="term" value="F:metal ion binding"/>
    <property type="evidence" value="ECO:0007669"/>
    <property type="project" value="UniProtKB-KW"/>
</dbReference>
<dbReference type="OMA" id="MRQCIIA"/>
<evidence type="ECO:0000313" key="8">
    <source>
        <dbReference type="EMBL" id="OBZ68541.1"/>
    </source>
</evidence>
<dbReference type="SUPFAM" id="SSF51197">
    <property type="entry name" value="Clavaminate synthase-like"/>
    <property type="match status" value="1"/>
</dbReference>
<accession>A0A1C7LUT3</accession>
<dbReference type="STRING" id="5627.A0A1C7LUT3"/>
<protein>
    <recommendedName>
        <fullName evidence="7">TauD/TfdA-like domain-containing protein</fullName>
    </recommendedName>
</protein>
<evidence type="ECO:0000256" key="6">
    <source>
        <dbReference type="ARBA" id="ARBA00023004"/>
    </source>
</evidence>
<dbReference type="InterPro" id="IPR051178">
    <property type="entry name" value="TfdA_dioxygenase"/>
</dbReference>
<organism evidence="8 9">
    <name type="scientific">Grifola frondosa</name>
    <name type="common">Maitake</name>
    <name type="synonym">Polyporus frondosus</name>
    <dbReference type="NCBI Taxonomy" id="5627"/>
    <lineage>
        <taxon>Eukaryota</taxon>
        <taxon>Fungi</taxon>
        <taxon>Dikarya</taxon>
        <taxon>Basidiomycota</taxon>
        <taxon>Agaricomycotina</taxon>
        <taxon>Agaricomycetes</taxon>
        <taxon>Polyporales</taxon>
        <taxon>Grifolaceae</taxon>
        <taxon>Grifola</taxon>
    </lineage>
</organism>
<feature type="domain" description="TauD/TfdA-like" evidence="7">
    <location>
        <begin position="58"/>
        <end position="381"/>
    </location>
</feature>
<dbReference type="PANTHER" id="PTHR43779">
    <property type="entry name" value="DIOXYGENASE RV0097-RELATED"/>
    <property type="match status" value="1"/>
</dbReference>
<evidence type="ECO:0000256" key="1">
    <source>
        <dbReference type="ARBA" id="ARBA00001954"/>
    </source>
</evidence>
<dbReference type="Pfam" id="PF02668">
    <property type="entry name" value="TauD"/>
    <property type="match status" value="1"/>
</dbReference>
<dbReference type="EMBL" id="LUGG01000020">
    <property type="protein sequence ID" value="OBZ68541.1"/>
    <property type="molecule type" value="Genomic_DNA"/>
</dbReference>
<dbReference type="PANTHER" id="PTHR43779:SF2">
    <property type="entry name" value="ALPHA-KETOGLUTARATE-DEPENDENT XANTHINE DIOXYGENASE XAN1"/>
    <property type="match status" value="1"/>
</dbReference>
<name>A0A1C7LUT3_GRIFR</name>
<dbReference type="InterPro" id="IPR042098">
    <property type="entry name" value="TauD-like_sf"/>
</dbReference>
<dbReference type="Proteomes" id="UP000092993">
    <property type="component" value="Unassembled WGS sequence"/>
</dbReference>
<comment type="cofactor">
    <cofactor evidence="1">
        <name>Fe(2+)</name>
        <dbReference type="ChEBI" id="CHEBI:29033"/>
    </cofactor>
</comment>
<dbReference type="Gene3D" id="3.60.130.10">
    <property type="entry name" value="Clavaminate synthase-like"/>
    <property type="match status" value="1"/>
</dbReference>
<comment type="similarity">
    <text evidence="2">Belongs to the TfdA dioxygenase family.</text>
</comment>
<evidence type="ECO:0000256" key="2">
    <source>
        <dbReference type="ARBA" id="ARBA00005896"/>
    </source>
</evidence>